<evidence type="ECO:0000259" key="1">
    <source>
        <dbReference type="PROSITE" id="PS50902"/>
    </source>
</evidence>
<accession>A0A8T5UZN3</accession>
<sequence>MKALIIYGTRYGTATGIAEEISKVLKEENVDVDLVNAREKKELDITSYDLVVVGSGIKMGKWTKATMNFLKKNKNALSKRKVVLFVTCGAANEEKTVAEGQEKYLDNIAKENLINEPIATGLFGSVYDPNAKQGLIFKLINRSIKKELEKQGKDPNKKHDYRNWDEIRAWTRNLTTE</sequence>
<dbReference type="RefSeq" id="WP_223791813.1">
    <property type="nucleotide sequence ID" value="NZ_JAIOUQ010000009.1"/>
</dbReference>
<comment type="caution">
    <text evidence="2">The sequence shown here is derived from an EMBL/GenBank/DDBJ whole genome shotgun (WGS) entry which is preliminary data.</text>
</comment>
<dbReference type="PANTHER" id="PTHR38030:SF2">
    <property type="entry name" value="PROTOPORPHYRINOGEN IX DEHYDROGENASE [QUINONE]"/>
    <property type="match status" value="1"/>
</dbReference>
<evidence type="ECO:0000313" key="2">
    <source>
        <dbReference type="EMBL" id="MBZ2166273.1"/>
    </source>
</evidence>
<dbReference type="Gene3D" id="3.40.50.360">
    <property type="match status" value="1"/>
</dbReference>
<dbReference type="PANTHER" id="PTHR38030">
    <property type="entry name" value="PROTOPORPHYRINOGEN IX DEHYDROGENASE [MENAQUINONE]"/>
    <property type="match status" value="1"/>
</dbReference>
<dbReference type="InterPro" id="IPR029039">
    <property type="entry name" value="Flavoprotein-like_sf"/>
</dbReference>
<dbReference type="GO" id="GO:0006783">
    <property type="term" value="P:heme biosynthetic process"/>
    <property type="evidence" value="ECO:0007669"/>
    <property type="project" value="TreeGrafter"/>
</dbReference>
<dbReference type="GO" id="GO:0070819">
    <property type="term" value="F:menaquinone-dependent protoporphyrinogen oxidase activity"/>
    <property type="evidence" value="ECO:0007669"/>
    <property type="project" value="TreeGrafter"/>
</dbReference>
<reference evidence="3" key="1">
    <citation type="journal article" date="2022" name="Microbiol. Resour. Announc.">
        <title>Draft Genome Sequence of a Methanogenic Archaeon from West Spitsbergen Permafrost.</title>
        <authorList>
            <person name="Trubitsyn V."/>
            <person name="Rivkina E."/>
            <person name="Shcherbakova V."/>
        </authorList>
    </citation>
    <scope>NUCLEOTIDE SEQUENCE [LARGE SCALE GENOMIC DNA]</scope>
    <source>
        <strain evidence="3">VT</strain>
    </source>
</reference>
<gene>
    <name evidence="2" type="ORF">K8N75_09510</name>
</gene>
<organism evidence="2 3">
    <name type="scientific">Methanobacterium spitsbergense</name>
    <dbReference type="NCBI Taxonomy" id="2874285"/>
    <lineage>
        <taxon>Archaea</taxon>
        <taxon>Methanobacteriati</taxon>
        <taxon>Methanobacteriota</taxon>
        <taxon>Methanomada group</taxon>
        <taxon>Methanobacteria</taxon>
        <taxon>Methanobacteriales</taxon>
        <taxon>Methanobacteriaceae</taxon>
        <taxon>Methanobacterium</taxon>
    </lineage>
</organism>
<protein>
    <submittedName>
        <fullName evidence="2">Flavodoxin domain-containing protein</fullName>
    </submittedName>
</protein>
<dbReference type="PROSITE" id="PS50902">
    <property type="entry name" value="FLAVODOXIN_LIKE"/>
    <property type="match status" value="1"/>
</dbReference>
<evidence type="ECO:0000313" key="3">
    <source>
        <dbReference type="Proteomes" id="UP000825933"/>
    </source>
</evidence>
<keyword evidence="3" id="KW-1185">Reference proteome</keyword>
<name>A0A8T5UZN3_9EURY</name>
<dbReference type="GO" id="GO:0010181">
    <property type="term" value="F:FMN binding"/>
    <property type="evidence" value="ECO:0007669"/>
    <property type="project" value="InterPro"/>
</dbReference>
<dbReference type="SUPFAM" id="SSF52218">
    <property type="entry name" value="Flavoproteins"/>
    <property type="match status" value="1"/>
</dbReference>
<dbReference type="Pfam" id="PF12724">
    <property type="entry name" value="Flavodoxin_5"/>
    <property type="match status" value="1"/>
</dbReference>
<proteinExistence type="predicted"/>
<dbReference type="EMBL" id="JAIOUQ010000009">
    <property type="protein sequence ID" value="MBZ2166273.1"/>
    <property type="molecule type" value="Genomic_DNA"/>
</dbReference>
<dbReference type="InterPro" id="IPR052200">
    <property type="entry name" value="Protoporphyrinogen_IX_DH"/>
</dbReference>
<dbReference type="InterPro" id="IPR008254">
    <property type="entry name" value="Flavodoxin/NO_synth"/>
</dbReference>
<feature type="domain" description="Flavodoxin-like" evidence="1">
    <location>
        <begin position="3"/>
        <end position="175"/>
    </location>
</feature>
<dbReference type="AlphaFoldDB" id="A0A8T5UZN3"/>
<dbReference type="InterPro" id="IPR026816">
    <property type="entry name" value="Flavodoxin_dom"/>
</dbReference>
<dbReference type="Proteomes" id="UP000825933">
    <property type="component" value="Unassembled WGS sequence"/>
</dbReference>